<evidence type="ECO:0000256" key="7">
    <source>
        <dbReference type="ARBA" id="ARBA00023136"/>
    </source>
</evidence>
<dbReference type="eggNOG" id="COG0628">
    <property type="taxonomic scope" value="Bacteria"/>
</dbReference>
<proteinExistence type="inferred from homology"/>
<dbReference type="GO" id="GO:0055085">
    <property type="term" value="P:transmembrane transport"/>
    <property type="evidence" value="ECO:0007669"/>
    <property type="project" value="TreeGrafter"/>
</dbReference>
<dbReference type="GO" id="GO:0005886">
    <property type="term" value="C:plasma membrane"/>
    <property type="evidence" value="ECO:0007669"/>
    <property type="project" value="UniProtKB-SubCell"/>
</dbReference>
<gene>
    <name evidence="9" type="ordered locus">Rxyl_2979</name>
</gene>
<feature type="transmembrane region" description="Helical" evidence="8">
    <location>
        <begin position="226"/>
        <end position="254"/>
    </location>
</feature>
<name>Q1ART9_RUBXD</name>
<dbReference type="PANTHER" id="PTHR21716:SF53">
    <property type="entry name" value="PERMEASE PERM-RELATED"/>
    <property type="match status" value="1"/>
</dbReference>
<reference evidence="9 10" key="1">
    <citation type="submission" date="2006-06" db="EMBL/GenBank/DDBJ databases">
        <title>Complete sequence of Rubrobacter xylanophilus DSM 9941.</title>
        <authorList>
            <consortium name="US DOE Joint Genome Institute"/>
            <person name="Copeland A."/>
            <person name="Lucas S."/>
            <person name="Lapidus A."/>
            <person name="Barry K."/>
            <person name="Detter J.C."/>
            <person name="Glavina del Rio T."/>
            <person name="Hammon N."/>
            <person name="Israni S."/>
            <person name="Dalin E."/>
            <person name="Tice H."/>
            <person name="Pitluck S."/>
            <person name="Munk A.C."/>
            <person name="Brettin T."/>
            <person name="Bruce D."/>
            <person name="Han C."/>
            <person name="Tapia R."/>
            <person name="Gilna P."/>
            <person name="Schmutz J."/>
            <person name="Larimer F."/>
            <person name="Land M."/>
            <person name="Hauser L."/>
            <person name="Kyrpides N."/>
            <person name="Lykidis A."/>
            <person name="da Costa M.S."/>
            <person name="Rainey F.A."/>
            <person name="Empadinhas N."/>
            <person name="Jolivet E."/>
            <person name="Battista J.R."/>
            <person name="Richardson P."/>
        </authorList>
    </citation>
    <scope>NUCLEOTIDE SEQUENCE [LARGE SCALE GENOMIC DNA]</scope>
    <source>
        <strain evidence="10">DSM 9941 / NBRC 16129 / PRD-1</strain>
    </source>
</reference>
<dbReference type="InterPro" id="IPR002549">
    <property type="entry name" value="AI-2E-like"/>
</dbReference>
<keyword evidence="7 8" id="KW-0472">Membrane</keyword>
<dbReference type="Pfam" id="PF01594">
    <property type="entry name" value="AI-2E_transport"/>
    <property type="match status" value="1"/>
</dbReference>
<dbReference type="AlphaFoldDB" id="Q1ART9"/>
<dbReference type="EMBL" id="CP000386">
    <property type="protein sequence ID" value="ABG05889.1"/>
    <property type="molecule type" value="Genomic_DNA"/>
</dbReference>
<dbReference type="KEGG" id="rxy:Rxyl_2979"/>
<evidence type="ECO:0000256" key="4">
    <source>
        <dbReference type="ARBA" id="ARBA00022475"/>
    </source>
</evidence>
<feature type="transmembrane region" description="Helical" evidence="8">
    <location>
        <begin position="286"/>
        <end position="308"/>
    </location>
</feature>
<organism evidence="9 10">
    <name type="scientific">Rubrobacter xylanophilus (strain DSM 9941 / JCM 11954 / NBRC 16129 / PRD-1)</name>
    <dbReference type="NCBI Taxonomy" id="266117"/>
    <lineage>
        <taxon>Bacteria</taxon>
        <taxon>Bacillati</taxon>
        <taxon>Actinomycetota</taxon>
        <taxon>Rubrobacteria</taxon>
        <taxon>Rubrobacterales</taxon>
        <taxon>Rubrobacteraceae</taxon>
        <taxon>Rubrobacter</taxon>
    </lineage>
</organism>
<evidence type="ECO:0000256" key="5">
    <source>
        <dbReference type="ARBA" id="ARBA00022692"/>
    </source>
</evidence>
<sequence length="387" mass="40775">MDSPEQSSPPADRLVVSTYLQYFLIAAGLVLAVVLIRQIGGVLLTFLMAGVLAYALNPLVRRLEAMRVPRALAVLGVFAALLAAVFAVLLVIIIPAVNQVQALLRNPQVVAEAAANLLAWAEGLPYVGERISAVDREAVLAFVQSNLPPAGTMLKAALGFIGGVFGVFGTILNLVFMLIVAIYMLLDRERIRRGALSLIPPTVRGNVLELFSAVEGALVRYLKAQLLLCVLMGVIGWAIVFFTGGEYALLIGVWVGVTELIPVLGPVLGAIPAVVLALVESPLKALLVAGLFLAAQQLEGNVLVPRIMGGSVGVHPLWVMFAMLSATALYGIVGALFAVPVVAMVAASLRYLRGTLVFEQWGESLVSPAGDAAEGPAEGQARERSKA</sequence>
<keyword evidence="10" id="KW-1185">Reference proteome</keyword>
<dbReference type="PhylomeDB" id="Q1ART9"/>
<keyword evidence="6 8" id="KW-1133">Transmembrane helix</keyword>
<dbReference type="Proteomes" id="UP000006637">
    <property type="component" value="Chromosome"/>
</dbReference>
<evidence type="ECO:0000256" key="1">
    <source>
        <dbReference type="ARBA" id="ARBA00004651"/>
    </source>
</evidence>
<evidence type="ECO:0000256" key="6">
    <source>
        <dbReference type="ARBA" id="ARBA00022989"/>
    </source>
</evidence>
<comment type="subcellular location">
    <subcellularLocation>
        <location evidence="1">Cell membrane</location>
        <topology evidence="1">Multi-pass membrane protein</topology>
    </subcellularLocation>
</comment>
<feature type="transmembrane region" description="Helical" evidence="8">
    <location>
        <begin position="156"/>
        <end position="186"/>
    </location>
</feature>
<feature type="transmembrane region" description="Helical" evidence="8">
    <location>
        <begin position="72"/>
        <end position="97"/>
    </location>
</feature>
<evidence type="ECO:0008006" key="11">
    <source>
        <dbReference type="Google" id="ProtNLM"/>
    </source>
</evidence>
<feature type="transmembrane region" description="Helical" evidence="8">
    <location>
        <begin position="14"/>
        <end position="36"/>
    </location>
</feature>
<accession>Q1ART9</accession>
<comment type="similarity">
    <text evidence="2">Belongs to the autoinducer-2 exporter (AI-2E) (TC 2.A.86) family.</text>
</comment>
<protein>
    <recommendedName>
        <fullName evidence="11">AI-2E family transporter</fullName>
    </recommendedName>
</protein>
<dbReference type="RefSeq" id="WP_011565898.1">
    <property type="nucleotide sequence ID" value="NC_008148.1"/>
</dbReference>
<dbReference type="HOGENOM" id="CLU_031275_8_1_11"/>
<feature type="transmembrane region" description="Helical" evidence="8">
    <location>
        <begin position="42"/>
        <end position="60"/>
    </location>
</feature>
<evidence type="ECO:0000256" key="2">
    <source>
        <dbReference type="ARBA" id="ARBA00009773"/>
    </source>
</evidence>
<dbReference type="STRING" id="266117.Rxyl_2979"/>
<feature type="transmembrane region" description="Helical" evidence="8">
    <location>
        <begin position="260"/>
        <end position="279"/>
    </location>
</feature>
<dbReference type="PANTHER" id="PTHR21716">
    <property type="entry name" value="TRANSMEMBRANE PROTEIN"/>
    <property type="match status" value="1"/>
</dbReference>
<keyword evidence="5 8" id="KW-0812">Transmembrane</keyword>
<evidence type="ECO:0000313" key="9">
    <source>
        <dbReference type="EMBL" id="ABG05889.1"/>
    </source>
</evidence>
<evidence type="ECO:0000313" key="10">
    <source>
        <dbReference type="Proteomes" id="UP000006637"/>
    </source>
</evidence>
<evidence type="ECO:0000256" key="3">
    <source>
        <dbReference type="ARBA" id="ARBA00022448"/>
    </source>
</evidence>
<keyword evidence="3" id="KW-0813">Transport</keyword>
<evidence type="ECO:0000256" key="8">
    <source>
        <dbReference type="SAM" id="Phobius"/>
    </source>
</evidence>
<feature type="transmembrane region" description="Helical" evidence="8">
    <location>
        <begin position="328"/>
        <end position="352"/>
    </location>
</feature>
<keyword evidence="4" id="KW-1003">Cell membrane</keyword>